<dbReference type="AlphaFoldDB" id="A0A6J6EK85"/>
<proteinExistence type="predicted"/>
<dbReference type="InterPro" id="IPR003439">
    <property type="entry name" value="ABC_transporter-like_ATP-bd"/>
</dbReference>
<dbReference type="InterPro" id="IPR008995">
    <property type="entry name" value="Mo/tungstate-bd_C_term_dom"/>
</dbReference>
<dbReference type="InterPro" id="IPR027417">
    <property type="entry name" value="P-loop_NTPase"/>
</dbReference>
<evidence type="ECO:0000256" key="6">
    <source>
        <dbReference type="ARBA" id="ARBA00023136"/>
    </source>
</evidence>
<feature type="domain" description="ABC transporter" evidence="7">
    <location>
        <begin position="12"/>
        <end position="240"/>
    </location>
</feature>
<dbReference type="InterPro" id="IPR017871">
    <property type="entry name" value="ABC_transporter-like_CS"/>
</dbReference>
<evidence type="ECO:0000256" key="2">
    <source>
        <dbReference type="ARBA" id="ARBA00022475"/>
    </source>
</evidence>
<dbReference type="FunFam" id="3.40.50.300:FF:000133">
    <property type="entry name" value="Spermidine/putrescine import ATP-binding protein PotA"/>
    <property type="match status" value="1"/>
</dbReference>
<keyword evidence="4" id="KW-0067">ATP-binding</keyword>
<dbReference type="SUPFAM" id="SSF50331">
    <property type="entry name" value="MOP-like"/>
    <property type="match status" value="1"/>
</dbReference>
<name>A0A6J6EK85_9ZZZZ</name>
<dbReference type="Gene3D" id="2.40.50.100">
    <property type="match status" value="1"/>
</dbReference>
<keyword evidence="1" id="KW-0813">Transport</keyword>
<dbReference type="SUPFAM" id="SSF52540">
    <property type="entry name" value="P-loop containing nucleoside triphosphate hydrolases"/>
    <property type="match status" value="1"/>
</dbReference>
<dbReference type="SMART" id="SM00382">
    <property type="entry name" value="AAA"/>
    <property type="match status" value="1"/>
</dbReference>
<keyword evidence="6" id="KW-0472">Membrane</keyword>
<dbReference type="GO" id="GO:0015417">
    <property type="term" value="F:ABC-type polyamine transporter activity"/>
    <property type="evidence" value="ECO:0007669"/>
    <property type="project" value="InterPro"/>
</dbReference>
<dbReference type="Pfam" id="PF00005">
    <property type="entry name" value="ABC_tran"/>
    <property type="match status" value="1"/>
</dbReference>
<evidence type="ECO:0000256" key="3">
    <source>
        <dbReference type="ARBA" id="ARBA00022741"/>
    </source>
</evidence>
<dbReference type="InterPro" id="IPR003593">
    <property type="entry name" value="AAA+_ATPase"/>
</dbReference>
<accession>A0A6J6EK85</accession>
<dbReference type="GO" id="GO:0016887">
    <property type="term" value="F:ATP hydrolysis activity"/>
    <property type="evidence" value="ECO:0007669"/>
    <property type="project" value="InterPro"/>
</dbReference>
<reference evidence="8" key="1">
    <citation type="submission" date="2020-05" db="EMBL/GenBank/DDBJ databases">
        <authorList>
            <person name="Chiriac C."/>
            <person name="Salcher M."/>
            <person name="Ghai R."/>
            <person name="Kavagutti S V."/>
        </authorList>
    </citation>
    <scope>NUCLEOTIDE SEQUENCE</scope>
</reference>
<dbReference type="PROSITE" id="PS00211">
    <property type="entry name" value="ABC_TRANSPORTER_1"/>
    <property type="match status" value="1"/>
</dbReference>
<protein>
    <submittedName>
        <fullName evidence="8">Unannotated protein</fullName>
    </submittedName>
</protein>
<evidence type="ECO:0000313" key="8">
    <source>
        <dbReference type="EMBL" id="CAB4575809.1"/>
    </source>
</evidence>
<dbReference type="NCBIfam" id="TIGR01187">
    <property type="entry name" value="potA"/>
    <property type="match status" value="1"/>
</dbReference>
<evidence type="ECO:0000256" key="1">
    <source>
        <dbReference type="ARBA" id="ARBA00022448"/>
    </source>
</evidence>
<dbReference type="GO" id="GO:0005524">
    <property type="term" value="F:ATP binding"/>
    <property type="evidence" value="ECO:0007669"/>
    <property type="project" value="UniProtKB-KW"/>
</dbReference>
<sequence>MVDVSSATRGDLRLTRITKSYGDFTAVDDLSLTIPEGSFFALLGPSGCGKTTTLRMIAGLEEPTVGSIHLGTTDITTKRPYQRPINTVFQNYALFPHLTIFENIAFGLRRRGIKSVDADVNKVLDLVELPHLAQRKPTQLSGGQQQRIALARAIVNRPALLLLDEPLGALDLKLRRQMQIELKWIQREVGLTFVHVTHDQEEAMTMADTIAVMNEGGIEQMGSPADLYDNPKTAFVANFLGQSNLIKGRIEGTDGDNLVVDLYGQKISMSKNRSHAVDSSIYAGIRPEKFRISLTGTPTRGNVLTGGHIEEVSYIGVSTQYQVAMPWGQELMVFEQNDDGVPPFDKGDQVVISWEPNFTFALRGDEDVEAGTEVAPDDLDEDE</sequence>
<keyword evidence="2" id="KW-1003">Cell membrane</keyword>
<keyword evidence="5" id="KW-1278">Translocase</keyword>
<dbReference type="InterPro" id="IPR050093">
    <property type="entry name" value="ABC_SmlMolc_Importer"/>
</dbReference>
<evidence type="ECO:0000256" key="4">
    <source>
        <dbReference type="ARBA" id="ARBA00022840"/>
    </source>
</evidence>
<keyword evidence="3" id="KW-0547">Nucleotide-binding</keyword>
<gene>
    <name evidence="8" type="ORF">UFOPK1689_00970</name>
</gene>
<dbReference type="PANTHER" id="PTHR42781">
    <property type="entry name" value="SPERMIDINE/PUTRESCINE IMPORT ATP-BINDING PROTEIN POTA"/>
    <property type="match status" value="1"/>
</dbReference>
<dbReference type="GO" id="GO:0043190">
    <property type="term" value="C:ATP-binding cassette (ABC) transporter complex"/>
    <property type="evidence" value="ECO:0007669"/>
    <property type="project" value="InterPro"/>
</dbReference>
<organism evidence="8">
    <name type="scientific">freshwater metagenome</name>
    <dbReference type="NCBI Taxonomy" id="449393"/>
    <lineage>
        <taxon>unclassified sequences</taxon>
        <taxon>metagenomes</taxon>
        <taxon>ecological metagenomes</taxon>
    </lineage>
</organism>
<dbReference type="InterPro" id="IPR005893">
    <property type="entry name" value="PotA-like"/>
</dbReference>
<dbReference type="PANTHER" id="PTHR42781:SF4">
    <property type="entry name" value="SPERMIDINE_PUTRESCINE IMPORT ATP-BINDING PROTEIN POTA"/>
    <property type="match status" value="1"/>
</dbReference>
<evidence type="ECO:0000259" key="7">
    <source>
        <dbReference type="PROSITE" id="PS50893"/>
    </source>
</evidence>
<evidence type="ECO:0000256" key="5">
    <source>
        <dbReference type="ARBA" id="ARBA00022967"/>
    </source>
</evidence>
<dbReference type="EMBL" id="CAEZTN010000040">
    <property type="protein sequence ID" value="CAB4575809.1"/>
    <property type="molecule type" value="Genomic_DNA"/>
</dbReference>
<dbReference type="PROSITE" id="PS50893">
    <property type="entry name" value="ABC_TRANSPORTER_2"/>
    <property type="match status" value="1"/>
</dbReference>
<dbReference type="InterPro" id="IPR013611">
    <property type="entry name" value="Transp-assoc_OB_typ2"/>
</dbReference>
<dbReference type="Pfam" id="PF08402">
    <property type="entry name" value="TOBE_2"/>
    <property type="match status" value="1"/>
</dbReference>
<dbReference type="Gene3D" id="3.40.50.300">
    <property type="entry name" value="P-loop containing nucleotide triphosphate hydrolases"/>
    <property type="match status" value="1"/>
</dbReference>